<accession>A0AAE0C5G8</accession>
<keyword evidence="2" id="KW-0812">Transmembrane</keyword>
<keyword evidence="2" id="KW-0472">Membrane</keyword>
<keyword evidence="2" id="KW-1133">Transmembrane helix</keyword>
<gene>
    <name evidence="3" type="ORF">CYMTET_41798</name>
</gene>
<evidence type="ECO:0008006" key="5">
    <source>
        <dbReference type="Google" id="ProtNLM"/>
    </source>
</evidence>
<name>A0AAE0C5G8_9CHLO</name>
<dbReference type="EMBL" id="LGRX02027809">
    <property type="protein sequence ID" value="KAK3248747.1"/>
    <property type="molecule type" value="Genomic_DNA"/>
</dbReference>
<keyword evidence="4" id="KW-1185">Reference proteome</keyword>
<feature type="transmembrane region" description="Helical" evidence="2">
    <location>
        <begin position="136"/>
        <end position="158"/>
    </location>
</feature>
<organism evidence="3 4">
    <name type="scientific">Cymbomonas tetramitiformis</name>
    <dbReference type="NCBI Taxonomy" id="36881"/>
    <lineage>
        <taxon>Eukaryota</taxon>
        <taxon>Viridiplantae</taxon>
        <taxon>Chlorophyta</taxon>
        <taxon>Pyramimonadophyceae</taxon>
        <taxon>Pyramimonadales</taxon>
        <taxon>Pyramimonadaceae</taxon>
        <taxon>Cymbomonas</taxon>
    </lineage>
</organism>
<evidence type="ECO:0000313" key="4">
    <source>
        <dbReference type="Proteomes" id="UP001190700"/>
    </source>
</evidence>
<comment type="caution">
    <text evidence="3">The sequence shown here is derived from an EMBL/GenBank/DDBJ whole genome shotgun (WGS) entry which is preliminary data.</text>
</comment>
<evidence type="ECO:0000313" key="3">
    <source>
        <dbReference type="EMBL" id="KAK3248747.1"/>
    </source>
</evidence>
<reference evidence="3 4" key="1">
    <citation type="journal article" date="2015" name="Genome Biol. Evol.">
        <title>Comparative Genomics of a Bacterivorous Green Alga Reveals Evolutionary Causalities and Consequences of Phago-Mixotrophic Mode of Nutrition.</title>
        <authorList>
            <person name="Burns J.A."/>
            <person name="Paasch A."/>
            <person name="Narechania A."/>
            <person name="Kim E."/>
        </authorList>
    </citation>
    <scope>NUCLEOTIDE SEQUENCE [LARGE SCALE GENOMIC DNA]</scope>
    <source>
        <strain evidence="3 4">PLY_AMNH</strain>
    </source>
</reference>
<dbReference type="AlphaFoldDB" id="A0AAE0C5G8"/>
<dbReference type="Proteomes" id="UP001190700">
    <property type="component" value="Unassembled WGS sequence"/>
</dbReference>
<feature type="region of interest" description="Disordered" evidence="1">
    <location>
        <begin position="540"/>
        <end position="560"/>
    </location>
</feature>
<sequence>MVDLMKAEVSKLLLPLHTLNKACRSCERRGPCLQDSYTAYDDNYASSNFLLQKRVDFDTASDEEVPRWSLKMSNVRGLAAVIDKVDDFRTVAQIQSLFRAMNAIFCFCCLFRMLLGTRVSLRLGKVMASIIVTQVALIHYCMVCVWVVFCFALLSHIIEGGKCFKYSTLSYASHTMTMAALEGGLSSCASDARRNHSRFMTQSVLEDALEVIFSWSYTWFVIIVMINNLLMGILIDDFGGTEEQQKAADQAPNLASDVGLIVKGILKDIFLQRPKKHHVLYNLRGYTREELSALRKRCKLPREKFKMVMSVVTQYTQPSHDARGLNPRLLRQAARLICGTREIMHNKCMDSIRQQYTRGDRMLRVDGKVYSKEAIMKALLAEEDRVVKKFMSQFDSGKVWDAKKGGFIGDKTRPAQTDEEAQEGFLFGAGASARNSLQVLMQACRGNTRRPRWGNEKRSQPLDDAVILDMQRRSFEMDPYLSATTGESDKQASSLSTVHSNFALSKMQCELDDYNNDVDDAPQASVIDMEDDGVMYDAQENVSQPPSSRAAFTDSPRHAMTDTKEYEIEVPSMMASDIPETGLSGADEHPRASCFAISPGQCFSPACIGGGGGGGGGNDNCDDPEIPLTLPRSRLRDLLTCCIARQAPKAVDPHLAEYYADPDRRRSAADISSIRTQCVTSMGIQTFDEEMMTQIMERRGEWRAQSVEKKLTEEQIRIARKRMKLLDATLMSCARQLQTTAERMVMCGERLQHLAQTISLRKQSLSL</sequence>
<evidence type="ECO:0000256" key="1">
    <source>
        <dbReference type="SAM" id="MobiDB-lite"/>
    </source>
</evidence>
<feature type="transmembrane region" description="Helical" evidence="2">
    <location>
        <begin position="217"/>
        <end position="235"/>
    </location>
</feature>
<protein>
    <recommendedName>
        <fullName evidence="5">Ion transport domain-containing protein</fullName>
    </recommendedName>
</protein>
<evidence type="ECO:0000256" key="2">
    <source>
        <dbReference type="SAM" id="Phobius"/>
    </source>
</evidence>
<proteinExistence type="predicted"/>
<feature type="transmembrane region" description="Helical" evidence="2">
    <location>
        <begin position="97"/>
        <end position="115"/>
    </location>
</feature>